<keyword evidence="1" id="KW-0812">Transmembrane</keyword>
<evidence type="ECO:0000313" key="3">
    <source>
        <dbReference type="Proteomes" id="UP000267521"/>
    </source>
</evidence>
<dbReference type="Proteomes" id="UP000267521">
    <property type="component" value="Unassembled WGS sequence"/>
</dbReference>
<organism evidence="2 3">
    <name type="scientific">Allofranklinella schreckenbergeri</name>
    <dbReference type="NCBI Taxonomy" id="1076744"/>
    <lineage>
        <taxon>Bacteria</taxon>
        <taxon>Pseudomonadati</taxon>
        <taxon>Pseudomonadota</taxon>
        <taxon>Betaproteobacteria</taxon>
        <taxon>Burkholderiales</taxon>
        <taxon>Comamonadaceae</taxon>
        <taxon>Allofranklinella</taxon>
    </lineage>
</organism>
<name>A0A3M6PZI8_9BURK</name>
<evidence type="ECO:0000256" key="1">
    <source>
        <dbReference type="SAM" id="Phobius"/>
    </source>
</evidence>
<keyword evidence="1" id="KW-0472">Membrane</keyword>
<evidence type="ECO:0008006" key="4">
    <source>
        <dbReference type="Google" id="ProtNLM"/>
    </source>
</evidence>
<accession>A0A3M6PZI8</accession>
<proteinExistence type="predicted"/>
<dbReference type="EMBL" id="RDQM01000016">
    <property type="protein sequence ID" value="RMW95478.1"/>
    <property type="molecule type" value="Genomic_DNA"/>
</dbReference>
<keyword evidence="1" id="KW-1133">Transmembrane helix</keyword>
<sequence length="81" mass="9305">MKKIFTSLIIIIVGLFGFYIAYFYAWLITASPNINEAIKTRYETIASMLAPLSLFIIIIGFFIFIRSALKIIKNKNPNKNQ</sequence>
<protein>
    <recommendedName>
        <fullName evidence="4">Dolichol phosphate-mannose biosynthesis regulatory protein</fullName>
    </recommendedName>
</protein>
<feature type="transmembrane region" description="Helical" evidence="1">
    <location>
        <begin position="7"/>
        <end position="25"/>
    </location>
</feature>
<dbReference type="RefSeq" id="WP_122239137.1">
    <property type="nucleotide sequence ID" value="NZ_RDQM01000016.1"/>
</dbReference>
<evidence type="ECO:0000313" key="2">
    <source>
        <dbReference type="EMBL" id="RMW95478.1"/>
    </source>
</evidence>
<reference evidence="2 3" key="1">
    <citation type="submission" date="2018-10" db="EMBL/GenBank/DDBJ databases">
        <title>Comamonadaceae CDC group NO-1 genome sequencing and assembly.</title>
        <authorList>
            <person name="Bernier A.-M."/>
            <person name="Bernard K."/>
        </authorList>
    </citation>
    <scope>NUCLEOTIDE SEQUENCE [LARGE SCALE GENOMIC DNA]</scope>
    <source>
        <strain evidence="2 3">NML970147</strain>
    </source>
</reference>
<gene>
    <name evidence="2" type="ORF">EBQ26_11065</name>
</gene>
<comment type="caution">
    <text evidence="2">The sequence shown here is derived from an EMBL/GenBank/DDBJ whole genome shotgun (WGS) entry which is preliminary data.</text>
</comment>
<feature type="transmembrane region" description="Helical" evidence="1">
    <location>
        <begin position="45"/>
        <end position="65"/>
    </location>
</feature>
<dbReference type="AlphaFoldDB" id="A0A3M6PZI8"/>